<dbReference type="Proteomes" id="UP000729402">
    <property type="component" value="Unassembled WGS sequence"/>
</dbReference>
<protein>
    <submittedName>
        <fullName evidence="1">Uncharacterized protein</fullName>
    </submittedName>
</protein>
<dbReference type="AlphaFoldDB" id="A0A8J5VUI2"/>
<gene>
    <name evidence="1" type="ORF">GUJ93_ZPchr0002g25776</name>
</gene>
<comment type="caution">
    <text evidence="1">The sequence shown here is derived from an EMBL/GenBank/DDBJ whole genome shotgun (WGS) entry which is preliminary data.</text>
</comment>
<dbReference type="EMBL" id="JAAALK010000287">
    <property type="protein sequence ID" value="KAG8060453.1"/>
    <property type="molecule type" value="Genomic_DNA"/>
</dbReference>
<keyword evidence="2" id="KW-1185">Reference proteome</keyword>
<accession>A0A8J5VUI2</accession>
<reference evidence="1" key="2">
    <citation type="submission" date="2021-02" db="EMBL/GenBank/DDBJ databases">
        <authorList>
            <person name="Kimball J.A."/>
            <person name="Haas M.W."/>
            <person name="Macchietto M."/>
            <person name="Kono T."/>
            <person name="Duquette J."/>
            <person name="Shao M."/>
        </authorList>
    </citation>
    <scope>NUCLEOTIDE SEQUENCE</scope>
    <source>
        <tissue evidence="1">Fresh leaf tissue</tissue>
    </source>
</reference>
<proteinExistence type="predicted"/>
<organism evidence="1 2">
    <name type="scientific">Zizania palustris</name>
    <name type="common">Northern wild rice</name>
    <dbReference type="NCBI Taxonomy" id="103762"/>
    <lineage>
        <taxon>Eukaryota</taxon>
        <taxon>Viridiplantae</taxon>
        <taxon>Streptophyta</taxon>
        <taxon>Embryophyta</taxon>
        <taxon>Tracheophyta</taxon>
        <taxon>Spermatophyta</taxon>
        <taxon>Magnoliopsida</taxon>
        <taxon>Liliopsida</taxon>
        <taxon>Poales</taxon>
        <taxon>Poaceae</taxon>
        <taxon>BOP clade</taxon>
        <taxon>Oryzoideae</taxon>
        <taxon>Oryzeae</taxon>
        <taxon>Zizaniinae</taxon>
        <taxon>Zizania</taxon>
    </lineage>
</organism>
<reference evidence="1" key="1">
    <citation type="journal article" date="2021" name="bioRxiv">
        <title>Whole Genome Assembly and Annotation of Northern Wild Rice, Zizania palustris L., Supports a Whole Genome Duplication in the Zizania Genus.</title>
        <authorList>
            <person name="Haas M."/>
            <person name="Kono T."/>
            <person name="Macchietto M."/>
            <person name="Millas R."/>
            <person name="McGilp L."/>
            <person name="Shao M."/>
            <person name="Duquette J."/>
            <person name="Hirsch C.N."/>
            <person name="Kimball J."/>
        </authorList>
    </citation>
    <scope>NUCLEOTIDE SEQUENCE</scope>
    <source>
        <tissue evidence="1">Fresh leaf tissue</tissue>
    </source>
</reference>
<evidence type="ECO:0000313" key="2">
    <source>
        <dbReference type="Proteomes" id="UP000729402"/>
    </source>
</evidence>
<name>A0A8J5VUI2_ZIZPA</name>
<evidence type="ECO:0000313" key="1">
    <source>
        <dbReference type="EMBL" id="KAG8060453.1"/>
    </source>
</evidence>
<sequence>MEATGGYTTVGKEGWIIKGIRHRRHKTKMRRNEEGRGILNRMQRTLVVLVIIHIYRRLQQALHGMHDVVSMETTLWMVCGLSAAQYIAGQQAGQGNAMQGKRDTRAITCNNM</sequence>